<evidence type="ECO:0000256" key="2">
    <source>
        <dbReference type="ARBA" id="ARBA00023125"/>
    </source>
</evidence>
<reference evidence="6 7" key="1">
    <citation type="submission" date="2017-06" db="EMBL/GenBank/DDBJ databases">
        <title>Herbaspirillum phytohormonus sp. nov., isolated from the root nodule of Robinia pseudoacacia in lead-zinc mine.</title>
        <authorList>
            <person name="Fan M."/>
            <person name="Lin Y."/>
        </authorList>
    </citation>
    <scope>NUCLEOTIDE SEQUENCE [LARGE SCALE GENOMIC DNA]</scope>
    <source>
        <strain evidence="6 7">HZ10</strain>
    </source>
</reference>
<proteinExistence type="predicted"/>
<evidence type="ECO:0000256" key="1">
    <source>
        <dbReference type="ARBA" id="ARBA00023015"/>
    </source>
</evidence>
<name>A0A246WQU2_9BURK</name>
<dbReference type="Pfam" id="PF09339">
    <property type="entry name" value="HTH_IclR"/>
    <property type="match status" value="1"/>
</dbReference>
<evidence type="ECO:0000313" key="7">
    <source>
        <dbReference type="Proteomes" id="UP000197596"/>
    </source>
</evidence>
<dbReference type="AlphaFoldDB" id="A0A246WQU2"/>
<dbReference type="InterPro" id="IPR029016">
    <property type="entry name" value="GAF-like_dom_sf"/>
</dbReference>
<dbReference type="SUPFAM" id="SSF46785">
    <property type="entry name" value="Winged helix' DNA-binding domain"/>
    <property type="match status" value="1"/>
</dbReference>
<dbReference type="PANTHER" id="PTHR30136">
    <property type="entry name" value="HELIX-TURN-HELIX TRANSCRIPTIONAL REGULATOR, ICLR FAMILY"/>
    <property type="match status" value="1"/>
</dbReference>
<evidence type="ECO:0000313" key="6">
    <source>
        <dbReference type="EMBL" id="OWY27976.1"/>
    </source>
</evidence>
<accession>A0A246WQU2</accession>
<dbReference type="EMBL" id="NJGU01000009">
    <property type="protein sequence ID" value="OWY27976.1"/>
    <property type="molecule type" value="Genomic_DNA"/>
</dbReference>
<comment type="caution">
    <text evidence="6">The sequence shown here is derived from an EMBL/GenBank/DDBJ whole genome shotgun (WGS) entry which is preliminary data.</text>
</comment>
<dbReference type="InterPro" id="IPR050707">
    <property type="entry name" value="HTH_MetabolicPath_Reg"/>
</dbReference>
<feature type="domain" description="IclR-ED" evidence="5">
    <location>
        <begin position="82"/>
        <end position="265"/>
    </location>
</feature>
<dbReference type="PROSITE" id="PS51077">
    <property type="entry name" value="HTH_ICLR"/>
    <property type="match status" value="1"/>
</dbReference>
<evidence type="ECO:0000259" key="5">
    <source>
        <dbReference type="PROSITE" id="PS51078"/>
    </source>
</evidence>
<feature type="domain" description="HTH iclR-type" evidence="4">
    <location>
        <begin position="19"/>
        <end position="81"/>
    </location>
</feature>
<dbReference type="PANTHER" id="PTHR30136:SF33">
    <property type="entry name" value="TRANSCRIPTIONAL REGULATORY PROTEIN"/>
    <property type="match status" value="1"/>
</dbReference>
<dbReference type="PROSITE" id="PS51078">
    <property type="entry name" value="ICLR_ED"/>
    <property type="match status" value="1"/>
</dbReference>
<evidence type="ECO:0000259" key="4">
    <source>
        <dbReference type="PROSITE" id="PS51077"/>
    </source>
</evidence>
<dbReference type="Proteomes" id="UP000197596">
    <property type="component" value="Unassembled WGS sequence"/>
</dbReference>
<dbReference type="InterPro" id="IPR036390">
    <property type="entry name" value="WH_DNA-bd_sf"/>
</dbReference>
<dbReference type="GO" id="GO:0003677">
    <property type="term" value="F:DNA binding"/>
    <property type="evidence" value="ECO:0007669"/>
    <property type="project" value="UniProtKB-KW"/>
</dbReference>
<keyword evidence="3" id="KW-0804">Transcription</keyword>
<organism evidence="6 7">
    <name type="scientific">Herbaspirillum robiniae</name>
    <dbReference type="NCBI Taxonomy" id="2014887"/>
    <lineage>
        <taxon>Bacteria</taxon>
        <taxon>Pseudomonadati</taxon>
        <taxon>Pseudomonadota</taxon>
        <taxon>Betaproteobacteria</taxon>
        <taxon>Burkholderiales</taxon>
        <taxon>Oxalobacteraceae</taxon>
        <taxon>Herbaspirillum</taxon>
    </lineage>
</organism>
<keyword evidence="2" id="KW-0238">DNA-binding</keyword>
<dbReference type="Gene3D" id="1.10.10.10">
    <property type="entry name" value="Winged helix-like DNA-binding domain superfamily/Winged helix DNA-binding domain"/>
    <property type="match status" value="1"/>
</dbReference>
<dbReference type="SUPFAM" id="SSF55781">
    <property type="entry name" value="GAF domain-like"/>
    <property type="match status" value="1"/>
</dbReference>
<dbReference type="InterPro" id="IPR036388">
    <property type="entry name" value="WH-like_DNA-bd_sf"/>
</dbReference>
<evidence type="ECO:0000256" key="3">
    <source>
        <dbReference type="ARBA" id="ARBA00023163"/>
    </source>
</evidence>
<gene>
    <name evidence="6" type="ORF">CEJ42_17715</name>
</gene>
<dbReference type="Pfam" id="PF01614">
    <property type="entry name" value="IclR_C"/>
    <property type="match status" value="1"/>
</dbReference>
<protein>
    <submittedName>
        <fullName evidence="6">IclR family transcriptional regulator</fullName>
    </submittedName>
</protein>
<dbReference type="SMART" id="SM00346">
    <property type="entry name" value="HTH_ICLR"/>
    <property type="match status" value="1"/>
</dbReference>
<dbReference type="Gene3D" id="3.30.450.40">
    <property type="match status" value="1"/>
</dbReference>
<sequence length="271" mass="29580">MPDIVRDDAAGVAEASSGTHTLERALQLLKVFHGSAKPLTHAELVRRTGYSKASVSRLTATLVALGYLDRAPDGVRVQIGVRGLRLGHKYLANSPIPGIVRGIMQDFADRFDMSVGLAMPDQLDMIYIQYCNGRKIATLRLGVGRTVPMALSSIGRAYVWSQPPEERQRLLFGIWKKSGEHGPQVVARMERAFGDLDTHGYCLAAGEYQRDTFAISVPLALGNPPRPMGLNCSAVGPLPDRVMIRDELAPALMKTAWLLTLELEGVDSSLF</sequence>
<dbReference type="InterPro" id="IPR005471">
    <property type="entry name" value="Tscrpt_reg_IclR_N"/>
</dbReference>
<dbReference type="InterPro" id="IPR014757">
    <property type="entry name" value="Tscrpt_reg_IclR_C"/>
</dbReference>
<dbReference type="GO" id="GO:0045892">
    <property type="term" value="P:negative regulation of DNA-templated transcription"/>
    <property type="evidence" value="ECO:0007669"/>
    <property type="project" value="TreeGrafter"/>
</dbReference>
<keyword evidence="1" id="KW-0805">Transcription regulation</keyword>
<dbReference type="GO" id="GO:0003700">
    <property type="term" value="F:DNA-binding transcription factor activity"/>
    <property type="evidence" value="ECO:0007669"/>
    <property type="project" value="TreeGrafter"/>
</dbReference>